<proteinExistence type="predicted"/>
<keyword evidence="1 4" id="KW-0378">Hydrolase</keyword>
<feature type="domain" description="BD-FAE-like" evidence="3">
    <location>
        <begin position="71"/>
        <end position="268"/>
    </location>
</feature>
<dbReference type="GO" id="GO:0046555">
    <property type="term" value="F:acetylxylan esterase activity"/>
    <property type="evidence" value="ECO:0007669"/>
    <property type="project" value="UniProtKB-EC"/>
</dbReference>
<dbReference type="Pfam" id="PF20434">
    <property type="entry name" value="BD-FAE"/>
    <property type="match status" value="1"/>
</dbReference>
<accession>A0ABM8UUB9</accession>
<dbReference type="EMBL" id="CAJRAU010000005">
    <property type="protein sequence ID" value="CAG5071860.1"/>
    <property type="molecule type" value="Genomic_DNA"/>
</dbReference>
<evidence type="ECO:0000313" key="4">
    <source>
        <dbReference type="EMBL" id="CAG5071860.1"/>
    </source>
</evidence>
<sequence length="313" mass="34398">MIPITKSRFTTVSMRSLLFALILLSTVLPAARAQKEMPLYPGKIPNATNAPDQETIKDFIVRNVSKPTIKVFLPDPAIANGTAVIVCPGGGYGVLVIDREGYQVAKELNKIGVAAIVLKYRLPSDEIMKDKSIGPLQDAQQAIKTVRENAAEWKVDPKKIGIMGFSAGGHLAATAGTHYDSSFIDNPKKTSLRPDFMILVYPVISFLEKIGHKGSAANLLGQSPTMEKVRYFSNDLQVKNTTPPTYLTHAGDDTVVPISNSIQFYEALNAKGIPSDLHIYSKGEHGYLQVPTFEEWFGRCKHWMQTNGILPQK</sequence>
<name>A0ABM8UUB9_9BACT</name>
<dbReference type="SUPFAM" id="SSF53474">
    <property type="entry name" value="alpha/beta-Hydrolases"/>
    <property type="match status" value="1"/>
</dbReference>
<evidence type="ECO:0000256" key="1">
    <source>
        <dbReference type="ARBA" id="ARBA00022801"/>
    </source>
</evidence>
<protein>
    <submittedName>
        <fullName evidence="4">Acetylxylan esterase</fullName>
        <ecNumber evidence="4">3.1.1.72</ecNumber>
    </submittedName>
</protein>
<keyword evidence="5" id="KW-1185">Reference proteome</keyword>
<organism evidence="4 5">
    <name type="scientific">Dyadobacter linearis</name>
    <dbReference type="NCBI Taxonomy" id="2823330"/>
    <lineage>
        <taxon>Bacteria</taxon>
        <taxon>Pseudomonadati</taxon>
        <taxon>Bacteroidota</taxon>
        <taxon>Cytophagia</taxon>
        <taxon>Cytophagales</taxon>
        <taxon>Spirosomataceae</taxon>
        <taxon>Dyadobacter</taxon>
    </lineage>
</organism>
<feature type="signal peptide" evidence="2">
    <location>
        <begin position="1"/>
        <end position="30"/>
    </location>
</feature>
<dbReference type="InterPro" id="IPR029058">
    <property type="entry name" value="AB_hydrolase_fold"/>
</dbReference>
<evidence type="ECO:0000256" key="2">
    <source>
        <dbReference type="SAM" id="SignalP"/>
    </source>
</evidence>
<evidence type="ECO:0000259" key="3">
    <source>
        <dbReference type="Pfam" id="PF20434"/>
    </source>
</evidence>
<dbReference type="PANTHER" id="PTHR48081:SF6">
    <property type="entry name" value="PEPTIDASE S9 PROLYL OLIGOPEPTIDASE CATALYTIC DOMAIN-CONTAINING PROTEIN"/>
    <property type="match status" value="1"/>
</dbReference>
<evidence type="ECO:0000313" key="5">
    <source>
        <dbReference type="Proteomes" id="UP000679725"/>
    </source>
</evidence>
<feature type="chain" id="PRO_5046175694" evidence="2">
    <location>
        <begin position="31"/>
        <end position="313"/>
    </location>
</feature>
<comment type="caution">
    <text evidence="4">The sequence shown here is derived from an EMBL/GenBank/DDBJ whole genome shotgun (WGS) entry which is preliminary data.</text>
</comment>
<dbReference type="Gene3D" id="3.40.50.1820">
    <property type="entry name" value="alpha/beta hydrolase"/>
    <property type="match status" value="1"/>
</dbReference>
<dbReference type="InterPro" id="IPR050300">
    <property type="entry name" value="GDXG_lipolytic_enzyme"/>
</dbReference>
<dbReference type="Proteomes" id="UP000679725">
    <property type="component" value="Unassembled WGS sequence"/>
</dbReference>
<dbReference type="PANTHER" id="PTHR48081">
    <property type="entry name" value="AB HYDROLASE SUPERFAMILY PROTEIN C4A8.06C"/>
    <property type="match status" value="1"/>
</dbReference>
<keyword evidence="2" id="KW-0732">Signal</keyword>
<dbReference type="InterPro" id="IPR049492">
    <property type="entry name" value="BD-FAE-like_dom"/>
</dbReference>
<reference evidence="4 5" key="1">
    <citation type="submission" date="2021-04" db="EMBL/GenBank/DDBJ databases">
        <authorList>
            <person name="Rodrigo-Torres L."/>
            <person name="Arahal R. D."/>
            <person name="Lucena T."/>
        </authorList>
    </citation>
    <scope>NUCLEOTIDE SEQUENCE [LARGE SCALE GENOMIC DNA]</scope>
    <source>
        <strain evidence="4 5">CECT 9623</strain>
    </source>
</reference>
<dbReference type="EC" id="3.1.1.72" evidence="4"/>
<gene>
    <name evidence="4" type="primary">axeA1</name>
    <name evidence="4" type="ORF">DYBT9623_03842</name>
</gene>